<dbReference type="PANTHER" id="PTHR30354:SF7">
    <property type="entry name" value="BLL7963 PROTEIN"/>
    <property type="match status" value="1"/>
</dbReference>
<evidence type="ECO:0000256" key="2">
    <source>
        <dbReference type="ARBA" id="ARBA00022448"/>
    </source>
</evidence>
<organism evidence="8 11">
    <name type="scientific">Enterocloster bolteae</name>
    <dbReference type="NCBI Taxonomy" id="208479"/>
    <lineage>
        <taxon>Bacteria</taxon>
        <taxon>Bacillati</taxon>
        <taxon>Bacillota</taxon>
        <taxon>Clostridia</taxon>
        <taxon>Lachnospirales</taxon>
        <taxon>Lachnospiraceae</taxon>
        <taxon>Enterocloster</taxon>
    </lineage>
</organism>
<evidence type="ECO:0000313" key="11">
    <source>
        <dbReference type="Proteomes" id="UP000284543"/>
    </source>
</evidence>
<evidence type="ECO:0000313" key="9">
    <source>
        <dbReference type="EMBL" id="RHC57355.1"/>
    </source>
</evidence>
<dbReference type="Proteomes" id="UP000284543">
    <property type="component" value="Unassembled WGS sequence"/>
</dbReference>
<feature type="transmembrane region" description="Helical" evidence="6">
    <location>
        <begin position="27"/>
        <end position="45"/>
    </location>
</feature>
<feature type="transmembrane region" description="Helical" evidence="6">
    <location>
        <begin position="278"/>
        <end position="298"/>
    </location>
</feature>
<dbReference type="Pfam" id="PF03600">
    <property type="entry name" value="CitMHS"/>
    <property type="match status" value="1"/>
</dbReference>
<feature type="transmembrane region" description="Helical" evidence="6">
    <location>
        <begin position="104"/>
        <end position="134"/>
    </location>
</feature>
<feature type="transmembrane region" description="Helical" evidence="6">
    <location>
        <begin position="319"/>
        <end position="345"/>
    </location>
</feature>
<gene>
    <name evidence="9" type="ORF">DW839_06535</name>
    <name evidence="8" type="ORF">DWW02_21020</name>
</gene>
<evidence type="ECO:0000256" key="4">
    <source>
        <dbReference type="ARBA" id="ARBA00022989"/>
    </source>
</evidence>
<feature type="transmembrane region" description="Helical" evidence="6">
    <location>
        <begin position="6"/>
        <end position="22"/>
    </location>
</feature>
<proteinExistence type="predicted"/>
<feature type="transmembrane region" description="Helical" evidence="6">
    <location>
        <begin position="235"/>
        <end position="258"/>
    </location>
</feature>
<keyword evidence="2" id="KW-0813">Transport</keyword>
<comment type="caution">
    <text evidence="8">The sequence shown here is derived from an EMBL/GenBank/DDBJ whole genome shotgun (WGS) entry which is preliminary data.</text>
</comment>
<dbReference type="RefSeq" id="WP_002572832.1">
    <property type="nucleotide sequence ID" value="NZ_BAABZS010000001.1"/>
</dbReference>
<dbReference type="PANTHER" id="PTHR30354">
    <property type="entry name" value="GNT FAMILY GLUCONATE TRANSPORTER"/>
    <property type="match status" value="1"/>
</dbReference>
<name>A0A412Z043_9FIRM</name>
<keyword evidence="3 6" id="KW-0812">Transmembrane</keyword>
<feature type="transmembrane region" description="Helical" evidence="6">
    <location>
        <begin position="183"/>
        <end position="204"/>
    </location>
</feature>
<reference evidence="10 11" key="1">
    <citation type="submission" date="2018-08" db="EMBL/GenBank/DDBJ databases">
        <title>A genome reference for cultivated species of the human gut microbiota.</title>
        <authorList>
            <person name="Zou Y."/>
            <person name="Xue W."/>
            <person name="Luo G."/>
        </authorList>
    </citation>
    <scope>NUCLEOTIDE SEQUENCE [LARGE SCALE GENOMIC DNA]</scope>
    <source>
        <strain evidence="8 11">AF14-18</strain>
        <strain evidence="9 10">AM35-14</strain>
    </source>
</reference>
<dbReference type="GO" id="GO:0015128">
    <property type="term" value="F:gluconate transmembrane transporter activity"/>
    <property type="evidence" value="ECO:0007669"/>
    <property type="project" value="InterPro"/>
</dbReference>
<feature type="transmembrane region" description="Helical" evidence="6">
    <location>
        <begin position="437"/>
        <end position="460"/>
    </location>
</feature>
<evidence type="ECO:0000259" key="7">
    <source>
        <dbReference type="Pfam" id="PF03600"/>
    </source>
</evidence>
<dbReference type="EMBL" id="QSHZ01000005">
    <property type="protein sequence ID" value="RHC57355.1"/>
    <property type="molecule type" value="Genomic_DNA"/>
</dbReference>
<dbReference type="GeneID" id="23114669"/>
<accession>A0A412Z043</accession>
<protein>
    <submittedName>
        <fullName evidence="8">GntP family permease</fullName>
    </submittedName>
</protein>
<keyword evidence="5 6" id="KW-0472">Membrane</keyword>
<comment type="subcellular location">
    <subcellularLocation>
        <location evidence="1">Membrane</location>
        <topology evidence="1">Multi-pass membrane protein</topology>
    </subcellularLocation>
</comment>
<feature type="transmembrane region" description="Helical" evidence="6">
    <location>
        <begin position="146"/>
        <end position="163"/>
    </location>
</feature>
<dbReference type="AlphaFoldDB" id="A0A412Z043"/>
<sequence length="462" mass="48952">MTTTISVAGLFLALFLLVYLAFKGHSVIIIAPIVAMVAVIFSAGFDSHLMANYTEVYMTGFANYARNYFPLYLFGAVFAKLMEVSGYADAISHLIASRLGKERAILAVVLCCAVLTYGGVSLFVVTFVVLPIAISLFRAADIPKRLIPGSIALGAFTFTMTALPGSPQVQNTIPMTYFGTDAFAAPVLGIIAAIMMFSLGMIWLNYRAKKAKQAEEGYGDHDDEKKEISESDLPGIIHPVIAFLLIVAVNLLCSKVIYPRLNTAYLEQYNTKISAVSGNWSVLIALLVAIIYLIITGLPRFKALKDSLKSAAGNSLMPLINSCAVVGFGSVIKGLAIFAIVQAFILSISANPLITEVLAVNLLCGMTASASGGLGATLEALAPTFLEQGARIGIGPQVLHRIASISSGGLDSLPHNGATVTTLSLCGITHKEGYLDMFVTSVVIPIATALVIVVLATLGLRF</sequence>
<feature type="domain" description="Citrate transporter-like" evidence="7">
    <location>
        <begin position="21"/>
        <end position="295"/>
    </location>
</feature>
<evidence type="ECO:0000313" key="10">
    <source>
        <dbReference type="Proteomes" id="UP000283975"/>
    </source>
</evidence>
<dbReference type="InterPro" id="IPR003474">
    <property type="entry name" value="Glcn_transporter"/>
</dbReference>
<keyword evidence="4 6" id="KW-1133">Transmembrane helix</keyword>
<dbReference type="EMBL" id="QRZM01000010">
    <property type="protein sequence ID" value="RGV73330.1"/>
    <property type="molecule type" value="Genomic_DNA"/>
</dbReference>
<evidence type="ECO:0000256" key="5">
    <source>
        <dbReference type="ARBA" id="ARBA00023136"/>
    </source>
</evidence>
<dbReference type="InterPro" id="IPR004680">
    <property type="entry name" value="Cit_transptr-like_dom"/>
</dbReference>
<dbReference type="Proteomes" id="UP000283975">
    <property type="component" value="Unassembled WGS sequence"/>
</dbReference>
<evidence type="ECO:0000256" key="3">
    <source>
        <dbReference type="ARBA" id="ARBA00022692"/>
    </source>
</evidence>
<evidence type="ECO:0000256" key="6">
    <source>
        <dbReference type="SAM" id="Phobius"/>
    </source>
</evidence>
<evidence type="ECO:0000313" key="8">
    <source>
        <dbReference type="EMBL" id="RGV73330.1"/>
    </source>
</evidence>
<dbReference type="GO" id="GO:0005886">
    <property type="term" value="C:plasma membrane"/>
    <property type="evidence" value="ECO:0007669"/>
    <property type="project" value="TreeGrafter"/>
</dbReference>
<evidence type="ECO:0000256" key="1">
    <source>
        <dbReference type="ARBA" id="ARBA00004141"/>
    </source>
</evidence>